<dbReference type="SMART" id="SM00355">
    <property type="entry name" value="ZnF_C2H2"/>
    <property type="match status" value="3"/>
</dbReference>
<dbReference type="Pfam" id="PF26082">
    <property type="entry name" value="zf-C2H2_AcuF"/>
    <property type="match status" value="1"/>
</dbReference>
<reference evidence="4" key="1">
    <citation type="submission" date="2017-10" db="EMBL/GenBank/DDBJ databases">
        <authorList>
            <person name="Armitage A.D."/>
            <person name="Barbara D.J."/>
            <person name="Woodhall J.W."/>
            <person name="Sreenivasaprasad S."/>
            <person name="Lane C.R."/>
            <person name="Clarkson J.P."/>
            <person name="Harrison R.J."/>
        </authorList>
    </citation>
    <scope>NUCLEOTIDE SEQUENCE</scope>
    <source>
        <strain evidence="4">FERA 1164</strain>
        <strain evidence="5">FERA 635</strain>
    </source>
</reference>
<dbReference type="GO" id="GO:0008270">
    <property type="term" value="F:zinc ion binding"/>
    <property type="evidence" value="ECO:0007669"/>
    <property type="project" value="UniProtKB-KW"/>
</dbReference>
<proteinExistence type="predicted"/>
<dbReference type="Proteomes" id="UP000293195">
    <property type="component" value="Unassembled WGS sequence"/>
</dbReference>
<feature type="compositionally biased region" description="Polar residues" evidence="2">
    <location>
        <begin position="464"/>
        <end position="473"/>
    </location>
</feature>
<evidence type="ECO:0000256" key="1">
    <source>
        <dbReference type="PROSITE-ProRule" id="PRU00042"/>
    </source>
</evidence>
<dbReference type="InterPro" id="IPR013087">
    <property type="entry name" value="Znf_C2H2_type"/>
</dbReference>
<evidence type="ECO:0000256" key="2">
    <source>
        <dbReference type="SAM" id="MobiDB-lite"/>
    </source>
</evidence>
<feature type="region of interest" description="Disordered" evidence="2">
    <location>
        <begin position="161"/>
        <end position="194"/>
    </location>
</feature>
<evidence type="ECO:0000313" key="5">
    <source>
        <dbReference type="EMBL" id="RYN95493.1"/>
    </source>
</evidence>
<keyword evidence="1" id="KW-0863">Zinc-finger</keyword>
<dbReference type="AlphaFoldDB" id="A0AB37W781"/>
<evidence type="ECO:0000313" key="7">
    <source>
        <dbReference type="Proteomes" id="UP000293195"/>
    </source>
</evidence>
<gene>
    <name evidence="4" type="ORF">AA0115_g9370</name>
    <name evidence="5" type="ORF">AA0119_g8631</name>
</gene>
<feature type="compositionally biased region" description="Polar residues" evidence="2">
    <location>
        <begin position="366"/>
        <end position="379"/>
    </location>
</feature>
<evidence type="ECO:0000259" key="3">
    <source>
        <dbReference type="PROSITE" id="PS50157"/>
    </source>
</evidence>
<feature type="region of interest" description="Disordered" evidence="2">
    <location>
        <begin position="435"/>
        <end position="473"/>
    </location>
</feature>
<dbReference type="Gene3D" id="3.30.160.60">
    <property type="entry name" value="Classic Zinc Finger"/>
    <property type="match status" value="1"/>
</dbReference>
<dbReference type="PROSITE" id="PS00028">
    <property type="entry name" value="ZINC_FINGER_C2H2_1"/>
    <property type="match status" value="2"/>
</dbReference>
<sequence>MDKPQFIESLALDALISSSMIQDPIKHADSMIDTLLRVTVAIRQPVSVDRYTNSQKVELKDYHLFSKVDGEYLAAGKLADMKQDLRERVLSASLQRRRFLQYTQDHCNKLAYGLDTTEAPSSIDNAGLLDQDELQPTYDDSVVSYRTPSISMSAIVGRESVDDATESSSASSASMASSTVSGNEERFKVPSFPEEGENGLRTCPCCYLLLSLRNARSWERHIMADLRPYVCTFVECAHDPSKLYSRKSTWFEHELTFHRRRWECSLGCSKDFSSQAELKNHIHEKHPDIQDITLLQSLLAGREVAARSEAKCPFCSNALKSRKHTRQHIANHQKQIALRALYSMRILSDESNGESDQESDRVSMLSADSAQEVRTNSVPSEGLQPDEPQGFPVPSTTSVVVNPALSTQRSAEAMEIETKMVEAQATAHREALIKTLSNSHTRNERESLNQEKPDAHKTKGSDKPAQTTRNSSKPLFSEPARWFLVHSFDFSFESDVAGLCLGQVLLDARDSGSFLLDSALPVPLRLRIDISVKDQVRISRSGSLSRSINAWAAAIFRTTAERLRSEQIDISAKSVERRVFHPDEEYIRDVINLEPLQQYLRQGSFTSSRRLFMVVGVQIASRLVVAYSEADQDQSTNVEDEVAITGGVVPVSAAIVSAGVVPVSAGVTRMRSTIKSHDIEGPIVLMYSLMEIKWSFLGNVMTGPYHKGAMM</sequence>
<feature type="domain" description="C2H2-type" evidence="3">
    <location>
        <begin position="262"/>
        <end position="291"/>
    </location>
</feature>
<comment type="caution">
    <text evidence="4">The sequence shown here is derived from an EMBL/GenBank/DDBJ whole genome shotgun (WGS) entry which is preliminary data.</text>
</comment>
<evidence type="ECO:0000313" key="6">
    <source>
        <dbReference type="Proteomes" id="UP000292340"/>
    </source>
</evidence>
<keyword evidence="1" id="KW-0479">Metal-binding</keyword>
<organism evidence="4 6">
    <name type="scientific">Alternaria tenuissima</name>
    <dbReference type="NCBI Taxonomy" id="119927"/>
    <lineage>
        <taxon>Eukaryota</taxon>
        <taxon>Fungi</taxon>
        <taxon>Dikarya</taxon>
        <taxon>Ascomycota</taxon>
        <taxon>Pezizomycotina</taxon>
        <taxon>Dothideomycetes</taxon>
        <taxon>Pleosporomycetidae</taxon>
        <taxon>Pleosporales</taxon>
        <taxon>Pleosporineae</taxon>
        <taxon>Pleosporaceae</taxon>
        <taxon>Alternaria</taxon>
        <taxon>Alternaria sect. Alternaria</taxon>
        <taxon>Alternaria alternata complex</taxon>
    </lineage>
</organism>
<dbReference type="Proteomes" id="UP000292340">
    <property type="component" value="Unassembled WGS sequence"/>
</dbReference>
<dbReference type="EMBL" id="PDXF01000041">
    <property type="protein sequence ID" value="RYN95493.1"/>
    <property type="molecule type" value="Genomic_DNA"/>
</dbReference>
<dbReference type="PANTHER" id="PTHR35391">
    <property type="entry name" value="C2H2-TYPE DOMAIN-CONTAINING PROTEIN-RELATED"/>
    <property type="match status" value="1"/>
</dbReference>
<dbReference type="PROSITE" id="PS50157">
    <property type="entry name" value="ZINC_FINGER_C2H2_2"/>
    <property type="match status" value="1"/>
</dbReference>
<protein>
    <recommendedName>
        <fullName evidence="3">C2H2-type domain-containing protein</fullName>
    </recommendedName>
</protein>
<dbReference type="EMBL" id="PDXB01000029">
    <property type="protein sequence ID" value="RYN22114.1"/>
    <property type="molecule type" value="Genomic_DNA"/>
</dbReference>
<dbReference type="InterPro" id="IPR058925">
    <property type="entry name" value="zf-C2H2_AcuF"/>
</dbReference>
<evidence type="ECO:0000313" key="4">
    <source>
        <dbReference type="EMBL" id="RYN22114.1"/>
    </source>
</evidence>
<dbReference type="PANTHER" id="PTHR35391:SF7">
    <property type="entry name" value="C2H2-TYPE DOMAIN-CONTAINING PROTEIN"/>
    <property type="match status" value="1"/>
</dbReference>
<name>A0AB37W781_9PLEO</name>
<accession>A0AB37W781</accession>
<feature type="compositionally biased region" description="Low complexity" evidence="2">
    <location>
        <begin position="166"/>
        <end position="181"/>
    </location>
</feature>
<keyword evidence="1" id="KW-0862">Zinc</keyword>
<feature type="compositionally biased region" description="Basic and acidic residues" evidence="2">
    <location>
        <begin position="441"/>
        <end position="462"/>
    </location>
</feature>
<reference evidence="4" key="2">
    <citation type="journal article" date="2019" name="bioRxiv">
        <title>Genomics, evolutionary history and diagnostics of the Alternaria alternata species group including apple and Asian pear pathotypes.</title>
        <authorList>
            <person name="Armitage A.D."/>
            <person name="Cockerton H.M."/>
            <person name="Sreenivasaprasad S."/>
            <person name="Woodhall J.W."/>
            <person name="Lane C.R."/>
            <person name="Harrison R.J."/>
            <person name="Clarkson J.P."/>
        </authorList>
    </citation>
    <scope>NUCLEOTIDE SEQUENCE</scope>
    <source>
        <strain evidence="4">FERA 1164</strain>
        <strain evidence="5">FERA 635</strain>
    </source>
</reference>
<feature type="region of interest" description="Disordered" evidence="2">
    <location>
        <begin position="349"/>
        <end position="397"/>
    </location>
</feature>
<keyword evidence="7" id="KW-1185">Reference proteome</keyword>